<dbReference type="InterPro" id="IPR047111">
    <property type="entry name" value="YbaP-like"/>
</dbReference>
<dbReference type="CDD" id="cd14789">
    <property type="entry name" value="Tiki"/>
    <property type="match status" value="1"/>
</dbReference>
<comment type="caution">
    <text evidence="2">The sequence shown here is derived from an EMBL/GenBank/DDBJ whole genome shotgun (WGS) entry which is preliminary data.</text>
</comment>
<reference evidence="3" key="1">
    <citation type="journal article" date="2019" name="Int. J. Syst. Evol. Microbiol.">
        <title>The Global Catalogue of Microorganisms (GCM) 10K type strain sequencing project: providing services to taxonomists for standard genome sequencing and annotation.</title>
        <authorList>
            <consortium name="The Broad Institute Genomics Platform"/>
            <consortium name="The Broad Institute Genome Sequencing Center for Infectious Disease"/>
            <person name="Wu L."/>
            <person name="Ma J."/>
        </authorList>
    </citation>
    <scope>NUCLEOTIDE SEQUENCE [LARGE SCALE GENOMIC DNA]</scope>
    <source>
        <strain evidence="3">NBRC 110044</strain>
    </source>
</reference>
<keyword evidence="1" id="KW-0732">Signal</keyword>
<dbReference type="InterPro" id="IPR002816">
    <property type="entry name" value="TraB/PrgY/GumN_fam"/>
</dbReference>
<organism evidence="2 3">
    <name type="scientific">Chitinimonas prasina</name>
    <dbReference type="NCBI Taxonomy" id="1434937"/>
    <lineage>
        <taxon>Bacteria</taxon>
        <taxon>Pseudomonadati</taxon>
        <taxon>Pseudomonadota</taxon>
        <taxon>Betaproteobacteria</taxon>
        <taxon>Neisseriales</taxon>
        <taxon>Chitinibacteraceae</taxon>
        <taxon>Chitinimonas</taxon>
    </lineage>
</organism>
<feature type="chain" id="PRO_5045597405" evidence="1">
    <location>
        <begin position="28"/>
        <end position="294"/>
    </location>
</feature>
<protein>
    <submittedName>
        <fullName evidence="2">GumN protein</fullName>
    </submittedName>
</protein>
<sequence>MTHQLPQTLLRLALLLILAASSLAAQAKVFLWEAERDGQRIWLLGSIHLGRADLYPLPAAIEAAYKEADTLAVEADISDPVAFVPLTAMAMLPAEQSLGSMLSPAQNRQLNQALARVNLPRVAADRMKPWLLALTLGVLEMQRLGFQPQNGIDMHFLQRARSDRKKVLELESVKAQFELFDSLTQEESLNFLLSTLEPINKQQLKPMLESTMAAWQRGDANALRRVIDDAMPNDPLSRRLNDKLLGQRNRTMADKIASMAAARPPLVVVGAGHLAGDDSVLELLKTRGFRIKQY</sequence>
<keyword evidence="3" id="KW-1185">Reference proteome</keyword>
<proteinExistence type="predicted"/>
<feature type="signal peptide" evidence="1">
    <location>
        <begin position="1"/>
        <end position="27"/>
    </location>
</feature>
<dbReference type="PANTHER" id="PTHR40590:SF1">
    <property type="entry name" value="CYTOPLASMIC PROTEIN"/>
    <property type="match status" value="1"/>
</dbReference>
<accession>A0ABQ5YF46</accession>
<dbReference type="Proteomes" id="UP001156706">
    <property type="component" value="Unassembled WGS sequence"/>
</dbReference>
<evidence type="ECO:0000313" key="3">
    <source>
        <dbReference type="Proteomes" id="UP001156706"/>
    </source>
</evidence>
<evidence type="ECO:0000256" key="1">
    <source>
        <dbReference type="SAM" id="SignalP"/>
    </source>
</evidence>
<gene>
    <name evidence="2" type="ORF">GCM10007907_10680</name>
</gene>
<dbReference type="Pfam" id="PF01963">
    <property type="entry name" value="TraB_PrgY_gumN"/>
    <property type="match status" value="1"/>
</dbReference>
<dbReference type="PANTHER" id="PTHR40590">
    <property type="entry name" value="CYTOPLASMIC PROTEIN-RELATED"/>
    <property type="match status" value="1"/>
</dbReference>
<dbReference type="RefSeq" id="WP_284195407.1">
    <property type="nucleotide sequence ID" value="NZ_BSOG01000001.1"/>
</dbReference>
<dbReference type="EMBL" id="BSOG01000001">
    <property type="protein sequence ID" value="GLR12278.1"/>
    <property type="molecule type" value="Genomic_DNA"/>
</dbReference>
<evidence type="ECO:0000313" key="2">
    <source>
        <dbReference type="EMBL" id="GLR12278.1"/>
    </source>
</evidence>
<name>A0ABQ5YF46_9NEIS</name>